<sequence length="194" mass="20749">MDQQLISQARAVKRRRRTTLPTLFLFTDAAHHPDLAGLVARLPRDIAGIVFRHDGFPARNRLARRIARICRARRLALVIAGDWRLAAACRAGLHLRGGARPRTAYRGDLTTASVHDRAQLVAARRAGANIIFISPAHPTSSHPGEPALGPVRWAALARHSPIPTIALGGMTGHNLRSLGRHCAGAGAIGALAGP</sequence>
<dbReference type="Gene3D" id="3.20.20.70">
    <property type="entry name" value="Aldolase class I"/>
    <property type="match status" value="1"/>
</dbReference>
<name>A0AAW9DNB4_ACIAO</name>
<keyword evidence="5" id="KW-1185">Reference proteome</keyword>
<evidence type="ECO:0000256" key="2">
    <source>
        <dbReference type="ARBA" id="ARBA00022977"/>
    </source>
</evidence>
<evidence type="ECO:0000313" key="5">
    <source>
        <dbReference type="Proteomes" id="UP001279553"/>
    </source>
</evidence>
<dbReference type="GO" id="GO:0009228">
    <property type="term" value="P:thiamine biosynthetic process"/>
    <property type="evidence" value="ECO:0007669"/>
    <property type="project" value="UniProtKB-KW"/>
</dbReference>
<gene>
    <name evidence="4" type="ORF">SIL87_04620</name>
</gene>
<dbReference type="Proteomes" id="UP001279553">
    <property type="component" value="Unassembled WGS sequence"/>
</dbReference>
<dbReference type="InterPro" id="IPR013785">
    <property type="entry name" value="Aldolase_TIM"/>
</dbReference>
<dbReference type="GO" id="GO:0004789">
    <property type="term" value="F:thiamine-phosphate diphosphorylase activity"/>
    <property type="evidence" value="ECO:0007669"/>
    <property type="project" value="TreeGrafter"/>
</dbReference>
<accession>A0AAW9DNB4</accession>
<protein>
    <submittedName>
        <fullName evidence="4">Thiamine phosphate synthase</fullName>
    </submittedName>
</protein>
<feature type="domain" description="Thiamine phosphate synthase/TenI" evidence="3">
    <location>
        <begin position="41"/>
        <end position="181"/>
    </location>
</feature>
<comment type="caution">
    <text evidence="4">The sequence shown here is derived from an EMBL/GenBank/DDBJ whole genome shotgun (WGS) entry which is preliminary data.</text>
</comment>
<evidence type="ECO:0000256" key="1">
    <source>
        <dbReference type="ARBA" id="ARBA00004948"/>
    </source>
</evidence>
<organism evidence="4 5">
    <name type="scientific">Acidiphilium acidophilum</name>
    <name type="common">Thiobacillus acidophilus</name>
    <dbReference type="NCBI Taxonomy" id="76588"/>
    <lineage>
        <taxon>Bacteria</taxon>
        <taxon>Pseudomonadati</taxon>
        <taxon>Pseudomonadota</taxon>
        <taxon>Alphaproteobacteria</taxon>
        <taxon>Acetobacterales</taxon>
        <taxon>Acidocellaceae</taxon>
        <taxon>Acidiphilium</taxon>
    </lineage>
</organism>
<dbReference type="PANTHER" id="PTHR20857">
    <property type="entry name" value="THIAMINE-PHOSPHATE PYROPHOSPHORYLASE"/>
    <property type="match status" value="1"/>
</dbReference>
<evidence type="ECO:0000313" key="4">
    <source>
        <dbReference type="EMBL" id="MDX5930049.1"/>
    </source>
</evidence>
<proteinExistence type="predicted"/>
<dbReference type="GO" id="GO:0005737">
    <property type="term" value="C:cytoplasm"/>
    <property type="evidence" value="ECO:0007669"/>
    <property type="project" value="TreeGrafter"/>
</dbReference>
<dbReference type="EMBL" id="JAWXYB010000018">
    <property type="protein sequence ID" value="MDX5930049.1"/>
    <property type="molecule type" value="Genomic_DNA"/>
</dbReference>
<dbReference type="AlphaFoldDB" id="A0AAW9DNB4"/>
<dbReference type="Pfam" id="PF02581">
    <property type="entry name" value="TMP-TENI"/>
    <property type="match status" value="1"/>
</dbReference>
<reference evidence="4 5" key="1">
    <citation type="submission" date="2023-11" db="EMBL/GenBank/DDBJ databases">
        <title>MicrobeMod: A computational toolkit for identifying prokaryotic methylation and restriction-modification with nanopore sequencing.</title>
        <authorList>
            <person name="Crits-Christoph A."/>
            <person name="Kang S.C."/>
            <person name="Lee H."/>
            <person name="Ostrov N."/>
        </authorList>
    </citation>
    <scope>NUCLEOTIDE SEQUENCE [LARGE SCALE GENOMIC DNA]</scope>
    <source>
        <strain evidence="4 5">DSMZ 700</strain>
    </source>
</reference>
<dbReference type="InterPro" id="IPR022998">
    <property type="entry name" value="ThiamineP_synth_TenI"/>
</dbReference>
<keyword evidence="2" id="KW-0784">Thiamine biosynthesis</keyword>
<comment type="pathway">
    <text evidence="1">Cofactor biosynthesis; thiamine diphosphate biosynthesis.</text>
</comment>
<dbReference type="SUPFAM" id="SSF51391">
    <property type="entry name" value="Thiamin phosphate synthase"/>
    <property type="match status" value="1"/>
</dbReference>
<dbReference type="InterPro" id="IPR036206">
    <property type="entry name" value="ThiamineP_synth_sf"/>
</dbReference>
<dbReference type="CDD" id="cd00564">
    <property type="entry name" value="TMP_TenI"/>
    <property type="match status" value="1"/>
</dbReference>
<dbReference type="PANTHER" id="PTHR20857:SF23">
    <property type="entry name" value="THIAMINE BIOSYNTHETIC BIFUNCTIONAL ENZYME"/>
    <property type="match status" value="1"/>
</dbReference>
<evidence type="ECO:0000259" key="3">
    <source>
        <dbReference type="Pfam" id="PF02581"/>
    </source>
</evidence>
<dbReference type="RefSeq" id="WP_319613019.1">
    <property type="nucleotide sequence ID" value="NZ_JAWXYB010000018.1"/>
</dbReference>